<sequence>MQRLAQQACLWTQAGLLAIASRDHQRAEYCADALAARLAGTAGTVALMDDLVASFHLSGAVEAAERRTRAAGRAHPGVVEWRAAAVECRTRLDLAELRKQSVVAEASMWTHHPPSGLRARIVESWPHQEPSLVLSAEDSERIDAELHRWYAKAGRDLAWS</sequence>
<gene>
    <name evidence="1" type="ORF">FKR81_29690</name>
</gene>
<keyword evidence="2" id="KW-1185">Reference proteome</keyword>
<name>A0A563ELX9_9PSEU</name>
<dbReference type="EMBL" id="VOBR01000022">
    <property type="protein sequence ID" value="TWP48154.1"/>
    <property type="molecule type" value="Genomic_DNA"/>
</dbReference>
<accession>A0A563ELX9</accession>
<evidence type="ECO:0000313" key="1">
    <source>
        <dbReference type="EMBL" id="TWP48154.1"/>
    </source>
</evidence>
<comment type="caution">
    <text evidence="1">The sequence shown here is derived from an EMBL/GenBank/DDBJ whole genome shotgun (WGS) entry which is preliminary data.</text>
</comment>
<dbReference type="AlphaFoldDB" id="A0A563ELX9"/>
<evidence type="ECO:0000313" key="2">
    <source>
        <dbReference type="Proteomes" id="UP000316639"/>
    </source>
</evidence>
<proteinExistence type="predicted"/>
<reference evidence="1 2" key="1">
    <citation type="submission" date="2019-07" db="EMBL/GenBank/DDBJ databases">
        <title>Lentzea xizangensis sp. nov., isolated from Qinghai-Tibetan Plateau Soils.</title>
        <authorList>
            <person name="Huang J."/>
        </authorList>
    </citation>
    <scope>NUCLEOTIDE SEQUENCE [LARGE SCALE GENOMIC DNA]</scope>
    <source>
        <strain evidence="1 2">FXJ1.1311</strain>
    </source>
</reference>
<protein>
    <submittedName>
        <fullName evidence="1">Uncharacterized protein</fullName>
    </submittedName>
</protein>
<dbReference type="Proteomes" id="UP000316639">
    <property type="component" value="Unassembled WGS sequence"/>
</dbReference>
<dbReference type="OrthoDB" id="7870694at2"/>
<dbReference type="RefSeq" id="WP_146356814.1">
    <property type="nucleotide sequence ID" value="NZ_VOBR01000022.1"/>
</dbReference>
<organism evidence="1 2">
    <name type="scientific">Lentzea tibetensis</name>
    <dbReference type="NCBI Taxonomy" id="2591470"/>
    <lineage>
        <taxon>Bacteria</taxon>
        <taxon>Bacillati</taxon>
        <taxon>Actinomycetota</taxon>
        <taxon>Actinomycetes</taxon>
        <taxon>Pseudonocardiales</taxon>
        <taxon>Pseudonocardiaceae</taxon>
        <taxon>Lentzea</taxon>
    </lineage>
</organism>